<dbReference type="EMBL" id="BAABAT010000002">
    <property type="protein sequence ID" value="GAA4245249.1"/>
    <property type="molecule type" value="Genomic_DNA"/>
</dbReference>
<dbReference type="RefSeq" id="WP_345122041.1">
    <property type="nucleotide sequence ID" value="NZ_BAABAT010000002.1"/>
</dbReference>
<dbReference type="PANTHER" id="PTHR34309">
    <property type="entry name" value="SLR1406 PROTEIN"/>
    <property type="match status" value="1"/>
</dbReference>
<evidence type="ECO:0000313" key="2">
    <source>
        <dbReference type="Proteomes" id="UP001500620"/>
    </source>
</evidence>
<dbReference type="Gene3D" id="3.30.450.150">
    <property type="entry name" value="Haem-degrading domain"/>
    <property type="match status" value="2"/>
</dbReference>
<proteinExistence type="predicted"/>
<dbReference type="PANTHER" id="PTHR34309:SF1">
    <property type="entry name" value="PROTEIN GLCG"/>
    <property type="match status" value="1"/>
</dbReference>
<organism evidence="1 2">
    <name type="scientific">Dactylosporangium darangshiense</name>
    <dbReference type="NCBI Taxonomy" id="579108"/>
    <lineage>
        <taxon>Bacteria</taxon>
        <taxon>Bacillati</taxon>
        <taxon>Actinomycetota</taxon>
        <taxon>Actinomycetes</taxon>
        <taxon>Micromonosporales</taxon>
        <taxon>Micromonosporaceae</taxon>
        <taxon>Dactylosporangium</taxon>
    </lineage>
</organism>
<dbReference type="InterPro" id="IPR005624">
    <property type="entry name" value="PduO/GlcC-like"/>
</dbReference>
<dbReference type="Pfam" id="PF03928">
    <property type="entry name" value="HbpS-like"/>
    <property type="match status" value="2"/>
</dbReference>
<gene>
    <name evidence="1" type="ORF">GCM10022255_011820</name>
</gene>
<name>A0ABP8CZB1_9ACTN</name>
<comment type="caution">
    <text evidence="1">The sequence shown here is derived from an EMBL/GenBank/DDBJ whole genome shotgun (WGS) entry which is preliminary data.</text>
</comment>
<dbReference type="InterPro" id="IPR038084">
    <property type="entry name" value="PduO/GlcC-like_sf"/>
</dbReference>
<dbReference type="InterPro" id="IPR052517">
    <property type="entry name" value="GlcG_carb_metab_protein"/>
</dbReference>
<protein>
    <submittedName>
        <fullName evidence="1">Uncharacterized protein</fullName>
    </submittedName>
</protein>
<evidence type="ECO:0000313" key="1">
    <source>
        <dbReference type="EMBL" id="GAA4245249.1"/>
    </source>
</evidence>
<keyword evidence="2" id="KW-1185">Reference proteome</keyword>
<sequence length="322" mass="32070">MGAHPRDLALAEARRLAGRAVDKAEQLGLRGAVAVVGASGAIVTASRMDRGGPGGMARARSKAWISATQQIPSAEHLARMTTLPAPISAGFVAASPEALFPGAGGMPVRDAAGAVVAGIAASGATVSPFLPDGVPPEALSAAGEPANPEDLLIAYALGVPYAGQHGDDIARWRVRFGELLVRAEDALGTRPAPPAAAQPELYWAVGLADRVIAAAAEAGLSVAVAVVDAGGDPIQLDRMDGAPAASADVAEATARAAARFGVPSERLAEWYGAAAARLHHAPVLAVPGGLPVLADGRVVAGLGVGGAEPRCCLELAHAALGP</sequence>
<accession>A0ABP8CZB1</accession>
<dbReference type="SUPFAM" id="SSF143744">
    <property type="entry name" value="GlcG-like"/>
    <property type="match status" value="2"/>
</dbReference>
<reference evidence="2" key="1">
    <citation type="journal article" date="2019" name="Int. J. Syst. Evol. Microbiol.">
        <title>The Global Catalogue of Microorganisms (GCM) 10K type strain sequencing project: providing services to taxonomists for standard genome sequencing and annotation.</title>
        <authorList>
            <consortium name="The Broad Institute Genomics Platform"/>
            <consortium name="The Broad Institute Genome Sequencing Center for Infectious Disease"/>
            <person name="Wu L."/>
            <person name="Ma J."/>
        </authorList>
    </citation>
    <scope>NUCLEOTIDE SEQUENCE [LARGE SCALE GENOMIC DNA]</scope>
    <source>
        <strain evidence="2">JCM 17441</strain>
    </source>
</reference>
<dbReference type="Proteomes" id="UP001500620">
    <property type="component" value="Unassembled WGS sequence"/>
</dbReference>